<feature type="chain" id="PRO_5004731771" description="PBP domain-containing protein" evidence="1">
    <location>
        <begin position="23"/>
        <end position="147"/>
    </location>
</feature>
<protein>
    <recommendedName>
        <fullName evidence="4">PBP domain-containing protein</fullName>
    </recommendedName>
</protein>
<dbReference type="RefSeq" id="WP_023493260.1">
    <property type="nucleotide sequence ID" value="NZ_AYLO01000009.1"/>
</dbReference>
<evidence type="ECO:0000313" key="3">
    <source>
        <dbReference type="Proteomes" id="UP000017842"/>
    </source>
</evidence>
<comment type="caution">
    <text evidence="2">The sequence shown here is derived from an EMBL/GenBank/DDBJ whole genome shotgun (WGS) entry which is preliminary data.</text>
</comment>
<sequence>MQKPGNKKLVAYHILAILFCFAANLPIVTATEVVVNKSVPAADYSKVDIRAIFTMQKRFWLNNKQIKVYTLSDSSPLHKDFVKNILNMFPHQIRMVWDRMTFSGTGIAPIELDSEQEMMDKIANTPDSIGYLSQKPNNENIRSFEFH</sequence>
<proteinExistence type="predicted"/>
<dbReference type="eggNOG" id="COG0226">
    <property type="taxonomic scope" value="Bacteria"/>
</dbReference>
<dbReference type="STRING" id="1116472.MGMO_9c00450"/>
<name>V5C176_9GAMM</name>
<feature type="signal peptide" evidence="1">
    <location>
        <begin position="1"/>
        <end position="22"/>
    </location>
</feature>
<keyword evidence="3" id="KW-1185">Reference proteome</keyword>
<dbReference type="Gene3D" id="3.40.190.10">
    <property type="entry name" value="Periplasmic binding protein-like II"/>
    <property type="match status" value="1"/>
</dbReference>
<organism evidence="2 3">
    <name type="scientific">Methyloglobulus morosus KoM1</name>
    <dbReference type="NCBI Taxonomy" id="1116472"/>
    <lineage>
        <taxon>Bacteria</taxon>
        <taxon>Pseudomonadati</taxon>
        <taxon>Pseudomonadota</taxon>
        <taxon>Gammaproteobacteria</taxon>
        <taxon>Methylococcales</taxon>
        <taxon>Methylococcaceae</taxon>
        <taxon>Methyloglobulus</taxon>
    </lineage>
</organism>
<evidence type="ECO:0000256" key="1">
    <source>
        <dbReference type="SAM" id="SignalP"/>
    </source>
</evidence>
<accession>V5C176</accession>
<dbReference type="EMBL" id="AYLO01000009">
    <property type="protein sequence ID" value="ESS73849.1"/>
    <property type="molecule type" value="Genomic_DNA"/>
</dbReference>
<keyword evidence="1" id="KW-0732">Signal</keyword>
<reference evidence="2 3" key="1">
    <citation type="journal article" date="2013" name="Genome Announc.">
        <title>Draft Genome Sequence of the Methanotrophic Gammaproteobacterium Methyloglobulus morosus DSM 22980 Strain KoM1.</title>
        <authorList>
            <person name="Poehlein A."/>
            <person name="Deutzmann J.S."/>
            <person name="Daniel R."/>
            <person name="Simeonova D.D."/>
        </authorList>
    </citation>
    <scope>NUCLEOTIDE SEQUENCE [LARGE SCALE GENOMIC DNA]</scope>
    <source>
        <strain evidence="2 3">KoM1</strain>
    </source>
</reference>
<dbReference type="Proteomes" id="UP000017842">
    <property type="component" value="Unassembled WGS sequence"/>
</dbReference>
<dbReference type="SUPFAM" id="SSF53850">
    <property type="entry name" value="Periplasmic binding protein-like II"/>
    <property type="match status" value="1"/>
</dbReference>
<dbReference type="AlphaFoldDB" id="V5C176"/>
<gene>
    <name evidence="2" type="ORF">MGMO_9c00450</name>
</gene>
<evidence type="ECO:0008006" key="4">
    <source>
        <dbReference type="Google" id="ProtNLM"/>
    </source>
</evidence>
<dbReference type="OrthoDB" id="5368544at2"/>
<evidence type="ECO:0000313" key="2">
    <source>
        <dbReference type="EMBL" id="ESS73849.1"/>
    </source>
</evidence>